<gene>
    <name evidence="1" type="ORF">RFI_08153</name>
</gene>
<reference evidence="1 2" key="1">
    <citation type="journal article" date="2013" name="Curr. Biol.">
        <title>The Genome of the Foraminiferan Reticulomyxa filosa.</title>
        <authorList>
            <person name="Glockner G."/>
            <person name="Hulsmann N."/>
            <person name="Schleicher M."/>
            <person name="Noegel A.A."/>
            <person name="Eichinger L."/>
            <person name="Gallinger C."/>
            <person name="Pawlowski J."/>
            <person name="Sierra R."/>
            <person name="Euteneuer U."/>
            <person name="Pillet L."/>
            <person name="Moustafa A."/>
            <person name="Platzer M."/>
            <person name="Groth M."/>
            <person name="Szafranski K."/>
            <person name="Schliwa M."/>
        </authorList>
    </citation>
    <scope>NUCLEOTIDE SEQUENCE [LARGE SCALE GENOMIC DNA]</scope>
</reference>
<evidence type="ECO:0000313" key="1">
    <source>
        <dbReference type="EMBL" id="ETO28973.1"/>
    </source>
</evidence>
<accession>X6NSR7</accession>
<dbReference type="Proteomes" id="UP000023152">
    <property type="component" value="Unassembled WGS sequence"/>
</dbReference>
<dbReference type="SUPFAM" id="SSF53067">
    <property type="entry name" value="Actin-like ATPase domain"/>
    <property type="match status" value="1"/>
</dbReference>
<dbReference type="EMBL" id="ASPP01006340">
    <property type="protein sequence ID" value="ETO28973.1"/>
    <property type="molecule type" value="Genomic_DNA"/>
</dbReference>
<comment type="caution">
    <text evidence="1">The sequence shown here is derived from an EMBL/GenBank/DDBJ whole genome shotgun (WGS) entry which is preliminary data.</text>
</comment>
<dbReference type="OrthoDB" id="2963168at2759"/>
<organism evidence="1 2">
    <name type="scientific">Reticulomyxa filosa</name>
    <dbReference type="NCBI Taxonomy" id="46433"/>
    <lineage>
        <taxon>Eukaryota</taxon>
        <taxon>Sar</taxon>
        <taxon>Rhizaria</taxon>
        <taxon>Retaria</taxon>
        <taxon>Foraminifera</taxon>
        <taxon>Monothalamids</taxon>
        <taxon>Reticulomyxidae</taxon>
        <taxon>Reticulomyxa</taxon>
    </lineage>
</organism>
<dbReference type="PANTHER" id="PTHR14187">
    <property type="entry name" value="ALPHA KINASE/ELONGATION FACTOR 2 KINASE"/>
    <property type="match status" value="1"/>
</dbReference>
<keyword evidence="2" id="KW-1185">Reference proteome</keyword>
<sequence length="478" mass="55846">MLKFPEKPGDCHMIIDMGGGTVDIVCHEVMSDYQVKELISPSGGAWGSTIIDKEFELILKDMVGEKLLANFRARYPVEYMQLLSNFEASKIAFFKSAKYQKMKLEELYDKRHNVAVPSEFTDFMEEHLPDWQQKFQSFTLNDLAQYIHICTHIRIHPSAPFFFFCKNKQSKRRGGKKKKVVVECDENCMQISFRLWFHLFDLIVGKIIAHVKVLIATHSVIESKLKYIFLVGGLSTSKYVEYRMKKDFEGKYSILIPSDPLLCVVEGAVLLASKTMRFVTHRVLSKTYGISVRRRLDTFQSSANNNNCYRCPIDQRWYANDCFRTYVRKGEIIPVDKTRPEKKFTIQLYVSTEDDPKTTNNCTMLGEIHTVLPQDFKLATERVKIRIHFGETIIRVISIVKEKILHDINIQFKLLLILLKKKFRYKTSLQNKKTTQINQFSNNKKVTKYDAMVLFCLVVVYVESSFIEYKRQKEKKEK</sequence>
<name>X6NSR7_RETFI</name>
<evidence type="ECO:0000313" key="2">
    <source>
        <dbReference type="Proteomes" id="UP000023152"/>
    </source>
</evidence>
<proteinExistence type="predicted"/>
<dbReference type="AlphaFoldDB" id="X6NSR7"/>
<dbReference type="PANTHER" id="PTHR14187:SF5">
    <property type="entry name" value="HEAT SHOCK 70 KDA PROTEIN 12A"/>
    <property type="match status" value="1"/>
</dbReference>
<protein>
    <submittedName>
        <fullName evidence="1">Uncharacterized protein</fullName>
    </submittedName>
</protein>
<dbReference type="InterPro" id="IPR043129">
    <property type="entry name" value="ATPase_NBD"/>
</dbReference>